<reference evidence="1" key="1">
    <citation type="submission" date="2021-08" db="EMBL/GenBank/DDBJ databases">
        <title>The first chromosome-level gecko genome reveals the dynamic sex chromosomes of Neotropical dwarf geckos (Sphaerodactylidae: Sphaerodactylus).</title>
        <authorList>
            <person name="Pinto B.J."/>
            <person name="Keating S.E."/>
            <person name="Gamble T."/>
        </authorList>
    </citation>
    <scope>NUCLEOTIDE SEQUENCE</scope>
    <source>
        <strain evidence="1">TG3544</strain>
    </source>
</reference>
<proteinExistence type="predicted"/>
<protein>
    <submittedName>
        <fullName evidence="1">Uncharacterized protein</fullName>
    </submittedName>
</protein>
<dbReference type="EMBL" id="CM037623">
    <property type="protein sequence ID" value="KAH7987988.1"/>
    <property type="molecule type" value="Genomic_DNA"/>
</dbReference>
<evidence type="ECO:0000313" key="1">
    <source>
        <dbReference type="EMBL" id="KAH7987988.1"/>
    </source>
</evidence>
<organism evidence="1 2">
    <name type="scientific">Sphaerodactylus townsendi</name>
    <dbReference type="NCBI Taxonomy" id="933632"/>
    <lineage>
        <taxon>Eukaryota</taxon>
        <taxon>Metazoa</taxon>
        <taxon>Chordata</taxon>
        <taxon>Craniata</taxon>
        <taxon>Vertebrata</taxon>
        <taxon>Euteleostomi</taxon>
        <taxon>Lepidosauria</taxon>
        <taxon>Squamata</taxon>
        <taxon>Bifurcata</taxon>
        <taxon>Gekkota</taxon>
        <taxon>Sphaerodactylidae</taxon>
        <taxon>Sphaerodactylus</taxon>
    </lineage>
</organism>
<comment type="caution">
    <text evidence="1">The sequence shown here is derived from an EMBL/GenBank/DDBJ whole genome shotgun (WGS) entry which is preliminary data.</text>
</comment>
<gene>
    <name evidence="1" type="ORF">K3G42_002778</name>
</gene>
<dbReference type="Proteomes" id="UP000827872">
    <property type="component" value="Linkage Group LG10"/>
</dbReference>
<name>A0ACB8E6R8_9SAUR</name>
<accession>A0ACB8E6R8</accession>
<sequence>MESERNLSMERKRDWGQLRPTHSMAGPKGDQPISSDSGPDSNDGAHGWDPPPGPRPEDIFTPAPDCGLETPLGLPAGTAWATPQGAGTRGWDRRDPLSGGEPSENASGPAITGDYNSNVDGTEKQRGETRREMSCSRNETR</sequence>
<keyword evidence="2" id="KW-1185">Reference proteome</keyword>
<evidence type="ECO:0000313" key="2">
    <source>
        <dbReference type="Proteomes" id="UP000827872"/>
    </source>
</evidence>